<organism evidence="1">
    <name type="scientific">marine metagenome</name>
    <dbReference type="NCBI Taxonomy" id="408172"/>
    <lineage>
        <taxon>unclassified sequences</taxon>
        <taxon>metagenomes</taxon>
        <taxon>ecological metagenomes</taxon>
    </lineage>
</organism>
<protein>
    <submittedName>
        <fullName evidence="1">Uncharacterized protein</fullName>
    </submittedName>
</protein>
<accession>A0A381RDM9</accession>
<evidence type="ECO:0000313" key="1">
    <source>
        <dbReference type="EMBL" id="SUZ89009.1"/>
    </source>
</evidence>
<dbReference type="EMBL" id="UINC01001798">
    <property type="protein sequence ID" value="SUZ89009.1"/>
    <property type="molecule type" value="Genomic_DNA"/>
</dbReference>
<reference evidence="1" key="1">
    <citation type="submission" date="2018-05" db="EMBL/GenBank/DDBJ databases">
        <authorList>
            <person name="Lanie J.A."/>
            <person name="Ng W.-L."/>
            <person name="Kazmierczak K.M."/>
            <person name="Andrzejewski T.M."/>
            <person name="Davidsen T.M."/>
            <person name="Wayne K.J."/>
            <person name="Tettelin H."/>
            <person name="Glass J.I."/>
            <person name="Rusch D."/>
            <person name="Podicherti R."/>
            <person name="Tsui H.-C.T."/>
            <person name="Winkler M.E."/>
        </authorList>
    </citation>
    <scope>NUCLEOTIDE SEQUENCE</scope>
</reference>
<gene>
    <name evidence="1" type="ORF">METZ01_LOCUS41863</name>
</gene>
<name>A0A381RDM9_9ZZZZ</name>
<sequence>MEWVVSGEWKESSGRWMASTLRQWDIQEDILPILRTEKFALDSQGTMKLYWLFMTQKRLLLMIY</sequence>
<dbReference type="AlphaFoldDB" id="A0A381RDM9"/>
<proteinExistence type="predicted"/>